<dbReference type="Pfam" id="PF00078">
    <property type="entry name" value="RVT_1"/>
    <property type="match status" value="1"/>
</dbReference>
<comment type="caution">
    <text evidence="2">The sequence shown here is derived from an EMBL/GenBank/DDBJ whole genome shotgun (WGS) entry which is preliminary data.</text>
</comment>
<reference evidence="2 3" key="1">
    <citation type="submission" date="2024-09" db="EMBL/GenBank/DDBJ databases">
        <title>Floridaenema gen nov. (Aerosakkonemataceae, Aerosakkonematales ord. nov., Cyanobacteria) from benthic tropical and subtropical fresh waters, with the description of four new species.</title>
        <authorList>
            <person name="Moretto J.A."/>
            <person name="Berthold D.E."/>
            <person name="Lefler F.W."/>
            <person name="Huang I.-S."/>
            <person name="Laughinghouse H. IV."/>
        </authorList>
    </citation>
    <scope>NUCLEOTIDE SEQUENCE [LARGE SCALE GENOMIC DNA]</scope>
    <source>
        <strain evidence="2 3">BLCC-F154</strain>
    </source>
</reference>
<dbReference type="InterPro" id="IPR030931">
    <property type="entry name" value="Group_II_RT_mat"/>
</dbReference>
<gene>
    <name evidence="2" type="primary">ltrA</name>
    <name evidence="2" type="ORF">ACE1B6_22930</name>
</gene>
<dbReference type="RefSeq" id="WP_413259596.1">
    <property type="nucleotide sequence ID" value="NZ_JBHFNS010000084.1"/>
</dbReference>
<dbReference type="Proteomes" id="UP001576776">
    <property type="component" value="Unassembled WGS sequence"/>
</dbReference>
<evidence type="ECO:0000313" key="2">
    <source>
        <dbReference type="EMBL" id="MFB2938112.1"/>
    </source>
</evidence>
<name>A0ABV4YH72_9CYAN</name>
<feature type="domain" description="Reverse transcriptase" evidence="1">
    <location>
        <begin position="89"/>
        <end position="334"/>
    </location>
</feature>
<keyword evidence="2" id="KW-0695">RNA-directed DNA polymerase</keyword>
<evidence type="ECO:0000259" key="1">
    <source>
        <dbReference type="PROSITE" id="PS50878"/>
    </source>
</evidence>
<protein>
    <submittedName>
        <fullName evidence="2">Group II intron reverse transcriptase/maturase</fullName>
        <ecNumber evidence="2">2.7.7.49</ecNumber>
    </submittedName>
</protein>
<dbReference type="Pfam" id="PF08388">
    <property type="entry name" value="GIIM"/>
    <property type="match status" value="1"/>
</dbReference>
<dbReference type="GO" id="GO:0003964">
    <property type="term" value="F:RNA-directed DNA polymerase activity"/>
    <property type="evidence" value="ECO:0007669"/>
    <property type="project" value="UniProtKB-KW"/>
</dbReference>
<sequence length="494" mass="57107">MSKTSVKTTVEWETLNWRKLERAVTKLQKRIYRASQRGDVKAVKKLQKTLMRSWSAQCIAVRKVTQDNQGKNTAGVDKVKSLNPQQRLNLAKNLKIDHRASALRRIWIPKPGSDEKQLLGIPTIKDRAKQSLAKMALEPEWEAKFEETSYGFRPGRSVHDAIEHIFISIGQSSKYVLEADIAKCFDQINHQELLRKISTFPTMRRQIKAWLKSGVMDRGELFPPTEGTPQGGVISPLLANIALHGMMQDIESQYPETKRVNGKQTNWKPCIVRYGGDFVVIHPDRPTIMEIKGKINQWLKPMGLTLKDEKTRLCHTLNKSIDEEPGFDFLGFNIKQYSDNNTHLGFKTIIQPSEKSVRQHVQELREIVKAHKSAKTVDLIKKLNPVIRVWANYYRTVCSSLTFKRVHHDLYMMLTQWGKRRTGKYDKTYQMYWHEVKGAKVFASNPPKGGELIMLQTHNQYRIKRHTKVKGGSSLYDGNWVYWGERLRNLRGCQ</sequence>
<keyword evidence="2" id="KW-0808">Transferase</keyword>
<dbReference type="EC" id="2.7.7.49" evidence="2"/>
<proteinExistence type="predicted"/>
<accession>A0ABV4YH72</accession>
<dbReference type="InterPro" id="IPR043502">
    <property type="entry name" value="DNA/RNA_pol_sf"/>
</dbReference>
<dbReference type="SUPFAM" id="SSF56672">
    <property type="entry name" value="DNA/RNA polymerases"/>
    <property type="match status" value="1"/>
</dbReference>
<dbReference type="CDD" id="cd01651">
    <property type="entry name" value="RT_G2_intron"/>
    <property type="match status" value="1"/>
</dbReference>
<dbReference type="InterPro" id="IPR013597">
    <property type="entry name" value="Mat_intron_G2"/>
</dbReference>
<dbReference type="PANTHER" id="PTHR34047:SF10">
    <property type="entry name" value="GROUP II INTRON-ASSOCIATED OPEN READING FRAME"/>
    <property type="match status" value="1"/>
</dbReference>
<organism evidence="2 3">
    <name type="scientific">Floridaenema fluviatile BLCC-F154</name>
    <dbReference type="NCBI Taxonomy" id="3153640"/>
    <lineage>
        <taxon>Bacteria</taxon>
        <taxon>Bacillati</taxon>
        <taxon>Cyanobacteriota</taxon>
        <taxon>Cyanophyceae</taxon>
        <taxon>Oscillatoriophycideae</taxon>
        <taxon>Aerosakkonematales</taxon>
        <taxon>Aerosakkonemataceae</taxon>
        <taxon>Floridanema</taxon>
        <taxon>Floridanema fluviatile</taxon>
    </lineage>
</organism>
<dbReference type="InterPro" id="IPR025960">
    <property type="entry name" value="RVT_N"/>
</dbReference>
<dbReference type="InterPro" id="IPR051083">
    <property type="entry name" value="GrpII_Intron_Splice-Mob/Def"/>
</dbReference>
<dbReference type="PANTHER" id="PTHR34047">
    <property type="entry name" value="NUCLEAR INTRON MATURASE 1, MITOCHONDRIAL-RELATED"/>
    <property type="match status" value="1"/>
</dbReference>
<dbReference type="InterPro" id="IPR000477">
    <property type="entry name" value="RT_dom"/>
</dbReference>
<dbReference type="Pfam" id="PF13655">
    <property type="entry name" value="RVT_N"/>
    <property type="match status" value="1"/>
</dbReference>
<dbReference type="EMBL" id="JBHFNS010000084">
    <property type="protein sequence ID" value="MFB2938112.1"/>
    <property type="molecule type" value="Genomic_DNA"/>
</dbReference>
<keyword evidence="3" id="KW-1185">Reference proteome</keyword>
<dbReference type="NCBIfam" id="TIGR04416">
    <property type="entry name" value="group_II_RT_mat"/>
    <property type="match status" value="1"/>
</dbReference>
<keyword evidence="2" id="KW-0548">Nucleotidyltransferase</keyword>
<dbReference type="PROSITE" id="PS50878">
    <property type="entry name" value="RT_POL"/>
    <property type="match status" value="1"/>
</dbReference>
<evidence type="ECO:0000313" key="3">
    <source>
        <dbReference type="Proteomes" id="UP001576776"/>
    </source>
</evidence>